<keyword evidence="3" id="KW-1185">Reference proteome</keyword>
<dbReference type="AlphaFoldDB" id="A0A8S3T4E7"/>
<evidence type="ECO:0000313" key="3">
    <source>
        <dbReference type="Proteomes" id="UP000683360"/>
    </source>
</evidence>
<dbReference type="Proteomes" id="UP000683360">
    <property type="component" value="Unassembled WGS sequence"/>
</dbReference>
<dbReference type="PANTHER" id="PTHR33480:SF5">
    <property type="entry name" value="SI:DKEY-51D8.9"/>
    <property type="match status" value="1"/>
</dbReference>
<feature type="domain" description="DUF6570" evidence="1">
    <location>
        <begin position="116"/>
        <end position="174"/>
    </location>
</feature>
<dbReference type="Pfam" id="PF20209">
    <property type="entry name" value="DUF6570"/>
    <property type="match status" value="1"/>
</dbReference>
<name>A0A8S3T4E7_MYTED</name>
<reference evidence="2" key="1">
    <citation type="submission" date="2021-03" db="EMBL/GenBank/DDBJ databases">
        <authorList>
            <person name="Bekaert M."/>
        </authorList>
    </citation>
    <scope>NUCLEOTIDE SEQUENCE</scope>
</reference>
<comment type="caution">
    <text evidence="2">The sequence shown here is derived from an EMBL/GenBank/DDBJ whole genome shotgun (WGS) entry which is preliminary data.</text>
</comment>
<proteinExistence type="predicted"/>
<dbReference type="EMBL" id="CAJPWZ010001995">
    <property type="protein sequence ID" value="CAG2228402.1"/>
    <property type="molecule type" value="Genomic_DNA"/>
</dbReference>
<dbReference type="InterPro" id="IPR046700">
    <property type="entry name" value="DUF6570"/>
</dbReference>
<evidence type="ECO:0000259" key="1">
    <source>
        <dbReference type="Pfam" id="PF20209"/>
    </source>
</evidence>
<organism evidence="2 3">
    <name type="scientific">Mytilus edulis</name>
    <name type="common">Blue mussel</name>
    <dbReference type="NCBI Taxonomy" id="6550"/>
    <lineage>
        <taxon>Eukaryota</taxon>
        <taxon>Metazoa</taxon>
        <taxon>Spiralia</taxon>
        <taxon>Lophotrochozoa</taxon>
        <taxon>Mollusca</taxon>
        <taxon>Bivalvia</taxon>
        <taxon>Autobranchia</taxon>
        <taxon>Pteriomorphia</taxon>
        <taxon>Mytilida</taxon>
        <taxon>Mytiloidea</taxon>
        <taxon>Mytilidae</taxon>
        <taxon>Mytilinae</taxon>
        <taxon>Mytilus</taxon>
    </lineage>
</organism>
<dbReference type="PANTHER" id="PTHR33480">
    <property type="entry name" value="SET DOMAIN-CONTAINING PROTEIN-RELATED"/>
    <property type="match status" value="1"/>
</dbReference>
<gene>
    <name evidence="2" type="ORF">MEDL_41389</name>
</gene>
<evidence type="ECO:0000313" key="2">
    <source>
        <dbReference type="EMBL" id="CAG2228402.1"/>
    </source>
</evidence>
<accession>A0A8S3T4E7</accession>
<protein>
    <recommendedName>
        <fullName evidence="1">DUF6570 domain-containing protein</fullName>
    </recommendedName>
</protein>
<sequence length="345" mass="39055">MVNGRGWATSCKISMASKITQSNISIWIQGTDLANETVFTKEQYIHSPQSRTINILLSHNHFQLLRKIPQQSIISLSQSNENKYAISNKNVCSEGKINLKQTNGVCERCFKDKGVIKMFSTENSMNPGEAPLELANLSVVEEQLISRISPCINIHMLKHGGIAANGHCVAFPKRDDDSFNTITSHRLSGITVVEKELPLNELPAPVTEIVSHLKKKQEELIVQITKTDNDKKQVWNNKHACLFCNNLYFKIARHFEDNTKTNLNSHRKKCHHNQEIDAPATAVRPGKDLLPVPIYRVIILDMKDDAVKKCLMTDALIMKFGERLYERMGCRGTYAEYHQAKIKTS</sequence>
<dbReference type="OrthoDB" id="8196283at2759"/>